<keyword evidence="1" id="KW-1133">Transmembrane helix</keyword>
<evidence type="ECO:0000259" key="2">
    <source>
        <dbReference type="Pfam" id="PF13490"/>
    </source>
</evidence>
<feature type="transmembrane region" description="Helical" evidence="1">
    <location>
        <begin position="87"/>
        <end position="107"/>
    </location>
</feature>
<evidence type="ECO:0000313" key="4">
    <source>
        <dbReference type="Proteomes" id="UP000776276"/>
    </source>
</evidence>
<dbReference type="EMBL" id="JAHKRT010000007">
    <property type="protein sequence ID" value="MBU3078809.1"/>
    <property type="molecule type" value="Genomic_DNA"/>
</dbReference>
<dbReference type="Proteomes" id="UP000776276">
    <property type="component" value="Unassembled WGS sequence"/>
</dbReference>
<evidence type="ECO:0000256" key="1">
    <source>
        <dbReference type="SAM" id="Phobius"/>
    </source>
</evidence>
<comment type="caution">
    <text evidence="3">The sequence shown here is derived from an EMBL/GenBank/DDBJ whole genome shotgun (WGS) entry which is preliminary data.</text>
</comment>
<keyword evidence="1" id="KW-0812">Transmembrane</keyword>
<sequence length="251" mass="26833">MHDPVTELDIQAYLDGELDLPRRLAVEDHLAGDPAAAARYMAELRAQTALRLLAEPRDPAPAALIAAAGRLAARMAPPPRPLRHRTFGGMAVGGLAAIAATLLVFVVPGVSPAAPPSYVGDAVMAYRTGLLRAELRSQLESPHFDAGEIQRSTHIRVPRLPRGWQITDAQIFPSDEGPALQLMIRTPAGKNLSVFAVRARSAAPRSPLAMRHDNASVAYWRAGDMSYALIGMEAPEALDLAAENLATEGVF</sequence>
<keyword evidence="1" id="KW-0472">Membrane</keyword>
<dbReference type="RefSeq" id="WP_216325715.1">
    <property type="nucleotide sequence ID" value="NZ_JAHKRT010000007.1"/>
</dbReference>
<organism evidence="3 4">
    <name type="scientific">Sphingomonas quercus</name>
    <dbReference type="NCBI Taxonomy" id="2842451"/>
    <lineage>
        <taxon>Bacteria</taxon>
        <taxon>Pseudomonadati</taxon>
        <taxon>Pseudomonadota</taxon>
        <taxon>Alphaproteobacteria</taxon>
        <taxon>Sphingomonadales</taxon>
        <taxon>Sphingomonadaceae</taxon>
        <taxon>Sphingomonas</taxon>
    </lineage>
</organism>
<feature type="domain" description="Putative zinc-finger" evidence="2">
    <location>
        <begin position="10"/>
        <end position="32"/>
    </location>
</feature>
<dbReference type="Pfam" id="PF13490">
    <property type="entry name" value="zf-HC2"/>
    <property type="match status" value="1"/>
</dbReference>
<reference evidence="3 4" key="1">
    <citation type="submission" date="2021-06" db="EMBL/GenBank/DDBJ databases">
        <title>Sphingomonas sp. XMGL2, whole genome shotgun sequencing project.</title>
        <authorList>
            <person name="Zhao G."/>
            <person name="Shen L."/>
        </authorList>
    </citation>
    <scope>NUCLEOTIDE SEQUENCE [LARGE SCALE GENOMIC DNA]</scope>
    <source>
        <strain evidence="3 4">XMGL2</strain>
    </source>
</reference>
<gene>
    <name evidence="3" type="ORF">KOF26_13115</name>
</gene>
<name>A0ABS6BKJ0_9SPHN</name>
<keyword evidence="4" id="KW-1185">Reference proteome</keyword>
<evidence type="ECO:0000313" key="3">
    <source>
        <dbReference type="EMBL" id="MBU3078809.1"/>
    </source>
</evidence>
<dbReference type="InterPro" id="IPR027383">
    <property type="entry name" value="Znf_put"/>
</dbReference>
<proteinExistence type="predicted"/>
<accession>A0ABS6BKJ0</accession>
<protein>
    <submittedName>
        <fullName evidence="3">Zf-HC2 domain-containing protein</fullName>
    </submittedName>
</protein>